<keyword evidence="3" id="KW-1185">Reference proteome</keyword>
<feature type="region of interest" description="Disordered" evidence="1">
    <location>
        <begin position="121"/>
        <end position="142"/>
    </location>
</feature>
<dbReference type="EMBL" id="AMGY01000007">
    <property type="protein sequence ID" value="EXJ80090.1"/>
    <property type="molecule type" value="Genomic_DNA"/>
</dbReference>
<protein>
    <recommendedName>
        <fullName evidence="4">SWIM-type domain-containing protein</fullName>
    </recommendedName>
</protein>
<comment type="caution">
    <text evidence="2">The sequence shown here is derived from an EMBL/GenBank/DDBJ whole genome shotgun (WGS) entry which is preliminary data.</text>
</comment>
<feature type="compositionally biased region" description="Polar residues" evidence="1">
    <location>
        <begin position="28"/>
        <end position="37"/>
    </location>
</feature>
<dbReference type="AlphaFoldDB" id="W9XRX8"/>
<gene>
    <name evidence="2" type="ORF">A1O3_08376</name>
</gene>
<reference evidence="2 3" key="1">
    <citation type="submission" date="2013-03" db="EMBL/GenBank/DDBJ databases">
        <title>The Genome Sequence of Capronia epimyces CBS 606.96.</title>
        <authorList>
            <consortium name="The Broad Institute Genomics Platform"/>
            <person name="Cuomo C."/>
            <person name="de Hoog S."/>
            <person name="Gorbushina A."/>
            <person name="Walker B."/>
            <person name="Young S.K."/>
            <person name="Zeng Q."/>
            <person name="Gargeya S."/>
            <person name="Fitzgerald M."/>
            <person name="Haas B."/>
            <person name="Abouelleil A."/>
            <person name="Allen A.W."/>
            <person name="Alvarado L."/>
            <person name="Arachchi H.M."/>
            <person name="Berlin A.M."/>
            <person name="Chapman S.B."/>
            <person name="Gainer-Dewar J."/>
            <person name="Goldberg J."/>
            <person name="Griggs A."/>
            <person name="Gujja S."/>
            <person name="Hansen M."/>
            <person name="Howarth C."/>
            <person name="Imamovic A."/>
            <person name="Ireland A."/>
            <person name="Larimer J."/>
            <person name="McCowan C."/>
            <person name="Murphy C."/>
            <person name="Pearson M."/>
            <person name="Poon T.W."/>
            <person name="Priest M."/>
            <person name="Roberts A."/>
            <person name="Saif S."/>
            <person name="Shea T."/>
            <person name="Sisk P."/>
            <person name="Sykes S."/>
            <person name="Wortman J."/>
            <person name="Nusbaum C."/>
            <person name="Birren B."/>
        </authorList>
    </citation>
    <scope>NUCLEOTIDE SEQUENCE [LARGE SCALE GENOMIC DNA]</scope>
    <source>
        <strain evidence="2 3">CBS 606.96</strain>
    </source>
</reference>
<name>W9XRX8_9EURO</name>
<feature type="region of interest" description="Disordered" evidence="1">
    <location>
        <begin position="16"/>
        <end position="37"/>
    </location>
</feature>
<dbReference type="eggNOG" id="ENOG502S54P">
    <property type="taxonomic scope" value="Eukaryota"/>
</dbReference>
<dbReference type="OrthoDB" id="5413281at2759"/>
<evidence type="ECO:0000313" key="2">
    <source>
        <dbReference type="EMBL" id="EXJ80090.1"/>
    </source>
</evidence>
<evidence type="ECO:0000256" key="1">
    <source>
        <dbReference type="SAM" id="MobiDB-lite"/>
    </source>
</evidence>
<dbReference type="Proteomes" id="UP000019478">
    <property type="component" value="Unassembled WGS sequence"/>
</dbReference>
<sequence>MTTLFQSLSSLTPLQIPSTPDKALEAHQPSSALHRLSQSDTQHARSVFLTLQVLFPHELLPALDILDRGLVTRFTVQIGDGHKQENESRLSALPDVNPDARYAARPDEDWEVYYIQSSSAVTSRPTGRGRSTRSRTAGSSRYSTRRHDAGATFYEVRLDSWNCNCPAFSVSAFQGMNAQGDGEDVCGSVFDKIGDLLSSSGAASVSTERAGWVFGGVTTNISTRLVPSCKHILAAVLAKAAPNLFASGVRAKKVSREELTAWGGGWGELGVQ</sequence>
<proteinExistence type="predicted"/>
<evidence type="ECO:0000313" key="3">
    <source>
        <dbReference type="Proteomes" id="UP000019478"/>
    </source>
</evidence>
<feature type="compositionally biased region" description="Low complexity" evidence="1">
    <location>
        <begin position="122"/>
        <end position="142"/>
    </location>
</feature>
<dbReference type="GeneID" id="19172464"/>
<accession>W9XRX8</accession>
<organism evidence="2 3">
    <name type="scientific">Capronia epimyces CBS 606.96</name>
    <dbReference type="NCBI Taxonomy" id="1182542"/>
    <lineage>
        <taxon>Eukaryota</taxon>
        <taxon>Fungi</taxon>
        <taxon>Dikarya</taxon>
        <taxon>Ascomycota</taxon>
        <taxon>Pezizomycotina</taxon>
        <taxon>Eurotiomycetes</taxon>
        <taxon>Chaetothyriomycetidae</taxon>
        <taxon>Chaetothyriales</taxon>
        <taxon>Herpotrichiellaceae</taxon>
        <taxon>Capronia</taxon>
    </lineage>
</organism>
<dbReference type="RefSeq" id="XP_007736664.1">
    <property type="nucleotide sequence ID" value="XM_007738474.1"/>
</dbReference>
<dbReference type="HOGENOM" id="CLU_045150_0_0_1"/>
<evidence type="ECO:0008006" key="4">
    <source>
        <dbReference type="Google" id="ProtNLM"/>
    </source>
</evidence>
<dbReference type="STRING" id="1182542.W9XRX8"/>